<evidence type="ECO:0000313" key="7">
    <source>
        <dbReference type="Proteomes" id="UP001633002"/>
    </source>
</evidence>
<dbReference type="AlphaFoldDB" id="A0ABD3HJV7"/>
<organism evidence="6 7">
    <name type="scientific">Riccia sorocarpa</name>
    <dbReference type="NCBI Taxonomy" id="122646"/>
    <lineage>
        <taxon>Eukaryota</taxon>
        <taxon>Viridiplantae</taxon>
        <taxon>Streptophyta</taxon>
        <taxon>Embryophyta</taxon>
        <taxon>Marchantiophyta</taxon>
        <taxon>Marchantiopsida</taxon>
        <taxon>Marchantiidae</taxon>
        <taxon>Marchantiales</taxon>
        <taxon>Ricciaceae</taxon>
        <taxon>Riccia</taxon>
    </lineage>
</organism>
<evidence type="ECO:0000313" key="6">
    <source>
        <dbReference type="EMBL" id="KAL3690674.1"/>
    </source>
</evidence>
<keyword evidence="3" id="KW-0326">Glycosidase</keyword>
<evidence type="ECO:0000256" key="3">
    <source>
        <dbReference type="ARBA" id="ARBA00023295"/>
    </source>
</evidence>
<dbReference type="Gene3D" id="3.20.20.80">
    <property type="entry name" value="Glycosidases"/>
    <property type="match status" value="1"/>
</dbReference>
<feature type="signal peptide" evidence="5">
    <location>
        <begin position="1"/>
        <end position="19"/>
    </location>
</feature>
<comment type="similarity">
    <text evidence="1 4">Belongs to the glycosyl hydrolase 17 family.</text>
</comment>
<reference evidence="6 7" key="1">
    <citation type="submission" date="2024-09" db="EMBL/GenBank/DDBJ databases">
        <title>Chromosome-scale assembly of Riccia sorocarpa.</title>
        <authorList>
            <person name="Paukszto L."/>
        </authorList>
    </citation>
    <scope>NUCLEOTIDE SEQUENCE [LARGE SCALE GENOMIC DNA]</scope>
    <source>
        <strain evidence="6">LP-2024</strain>
        <tissue evidence="6">Aerial parts of the thallus</tissue>
    </source>
</reference>
<evidence type="ECO:0000256" key="1">
    <source>
        <dbReference type="ARBA" id="ARBA00008773"/>
    </source>
</evidence>
<evidence type="ECO:0000256" key="2">
    <source>
        <dbReference type="ARBA" id="ARBA00022801"/>
    </source>
</evidence>
<dbReference type="Pfam" id="PF00332">
    <property type="entry name" value="Glyco_hydro_17"/>
    <property type="match status" value="1"/>
</dbReference>
<accession>A0ABD3HJV7</accession>
<dbReference type="InterPro" id="IPR017853">
    <property type="entry name" value="GH"/>
</dbReference>
<protein>
    <recommendedName>
        <fullName evidence="8">Beta-1,3-glucanase</fullName>
    </recommendedName>
</protein>
<keyword evidence="2" id="KW-0378">Hydrolase</keyword>
<proteinExistence type="inferred from homology"/>
<dbReference type="PANTHER" id="PTHR32227">
    <property type="entry name" value="GLUCAN ENDO-1,3-BETA-GLUCOSIDASE BG1-RELATED-RELATED"/>
    <property type="match status" value="1"/>
</dbReference>
<keyword evidence="7" id="KW-1185">Reference proteome</keyword>
<evidence type="ECO:0008006" key="8">
    <source>
        <dbReference type="Google" id="ProtNLM"/>
    </source>
</evidence>
<dbReference type="SUPFAM" id="SSF51445">
    <property type="entry name" value="(Trans)glycosidases"/>
    <property type="match status" value="1"/>
</dbReference>
<dbReference type="Proteomes" id="UP001633002">
    <property type="component" value="Unassembled WGS sequence"/>
</dbReference>
<dbReference type="FunFam" id="3.20.20.80:FF:000010">
    <property type="entry name" value="glucan endo-1,3-beta-glucosidase, basic"/>
    <property type="match status" value="1"/>
</dbReference>
<dbReference type="InterPro" id="IPR000490">
    <property type="entry name" value="Glyco_hydro_17"/>
</dbReference>
<evidence type="ECO:0000256" key="5">
    <source>
        <dbReference type="SAM" id="SignalP"/>
    </source>
</evidence>
<dbReference type="EMBL" id="JBJQOH010000003">
    <property type="protein sequence ID" value="KAL3690674.1"/>
    <property type="molecule type" value="Genomic_DNA"/>
</dbReference>
<dbReference type="InterPro" id="IPR044965">
    <property type="entry name" value="Glyco_hydro_17_plant"/>
</dbReference>
<keyword evidence="5" id="KW-0732">Signal</keyword>
<comment type="caution">
    <text evidence="6">The sequence shown here is derived from an EMBL/GenBank/DDBJ whole genome shotgun (WGS) entry which is preliminary data.</text>
</comment>
<dbReference type="GO" id="GO:0016798">
    <property type="term" value="F:hydrolase activity, acting on glycosyl bonds"/>
    <property type="evidence" value="ECO:0007669"/>
    <property type="project" value="UniProtKB-KW"/>
</dbReference>
<sequence length="330" mass="35420">MRTILLTFAMILRAGVADAWIGISLGEDGNNLPSRTEVVQKFKDIGVSHVRTYHTFSDTLGAFANSGIELTVGITNEDFPTQLASVDSAVAWANANIVPYGSSNIVAVTVGNEVFSSTSDSVISQLLPSMQNLRQALDQLGKNSIMVTTAHSFDVVTNTFPPSSGTFGDTSRMQPIVSWLSSTGSFFIANIYPYFAYVGSGGQISLQYGRLESGSVTDTGNGKIYTNLLAQQLDAVYAALAKLGFPDLLVRVGEIGWPSAGGTDATVQNAQIHNQNVVNLVPGGTPVKPMQIDAYIFAMFNENQRPAGIEQNWGLYNPVGFQPVYTINWS</sequence>
<name>A0ABD3HJV7_9MARC</name>
<evidence type="ECO:0000256" key="4">
    <source>
        <dbReference type="RuleBase" id="RU004335"/>
    </source>
</evidence>
<feature type="chain" id="PRO_5044836962" description="Beta-1,3-glucanase" evidence="5">
    <location>
        <begin position="20"/>
        <end position="330"/>
    </location>
</feature>
<gene>
    <name evidence="6" type="ORF">R1sor_004325</name>
</gene>